<dbReference type="Gene3D" id="3.40.50.1820">
    <property type="entry name" value="alpha/beta hydrolase"/>
    <property type="match status" value="1"/>
</dbReference>
<reference evidence="3 4" key="1">
    <citation type="submission" date="2024-10" db="EMBL/GenBank/DDBJ databases">
        <title>Updated reference genomes for cyclostephanoid diatoms.</title>
        <authorList>
            <person name="Roberts W.R."/>
            <person name="Alverson A.J."/>
        </authorList>
    </citation>
    <scope>NUCLEOTIDE SEQUENCE [LARGE SCALE GENOMIC DNA]</scope>
    <source>
        <strain evidence="3 4">AJA228-03</strain>
    </source>
</reference>
<dbReference type="InterPro" id="IPR000073">
    <property type="entry name" value="AB_hydrolase_1"/>
</dbReference>
<dbReference type="Pfam" id="PF12697">
    <property type="entry name" value="Abhydrolase_6"/>
    <property type="match status" value="1"/>
</dbReference>
<accession>A0ABD3RZN0</accession>
<dbReference type="AlphaFoldDB" id="A0ABD3RZN0"/>
<dbReference type="InterPro" id="IPR029058">
    <property type="entry name" value="AB_hydrolase_fold"/>
</dbReference>
<dbReference type="SUPFAM" id="SSF53474">
    <property type="entry name" value="alpha/beta-Hydrolases"/>
    <property type="match status" value="1"/>
</dbReference>
<comment type="caution">
    <text evidence="3">The sequence shown here is derived from an EMBL/GenBank/DDBJ whole genome shotgun (WGS) entry which is preliminary data.</text>
</comment>
<feature type="domain" description="AB hydrolase-1" evidence="2">
    <location>
        <begin position="70"/>
        <end position="400"/>
    </location>
</feature>
<organism evidence="3 4">
    <name type="scientific">Cyclostephanos tholiformis</name>
    <dbReference type="NCBI Taxonomy" id="382380"/>
    <lineage>
        <taxon>Eukaryota</taxon>
        <taxon>Sar</taxon>
        <taxon>Stramenopiles</taxon>
        <taxon>Ochrophyta</taxon>
        <taxon>Bacillariophyta</taxon>
        <taxon>Coscinodiscophyceae</taxon>
        <taxon>Thalassiosirophycidae</taxon>
        <taxon>Stephanodiscales</taxon>
        <taxon>Stephanodiscaceae</taxon>
        <taxon>Cyclostephanos</taxon>
    </lineage>
</organism>
<keyword evidence="4" id="KW-1185">Reference proteome</keyword>
<dbReference type="Proteomes" id="UP001530377">
    <property type="component" value="Unassembled WGS sequence"/>
</dbReference>
<evidence type="ECO:0000313" key="4">
    <source>
        <dbReference type="Proteomes" id="UP001530377"/>
    </source>
</evidence>
<proteinExistence type="predicted"/>
<dbReference type="EMBL" id="JALLPB020000096">
    <property type="protein sequence ID" value="KAL3817671.1"/>
    <property type="molecule type" value="Genomic_DNA"/>
</dbReference>
<evidence type="ECO:0000259" key="2">
    <source>
        <dbReference type="Pfam" id="PF12697"/>
    </source>
</evidence>
<protein>
    <recommendedName>
        <fullName evidence="2">AB hydrolase-1 domain-containing protein</fullName>
    </recommendedName>
</protein>
<evidence type="ECO:0000313" key="3">
    <source>
        <dbReference type="EMBL" id="KAL3817671.1"/>
    </source>
</evidence>
<sequence>MGRSRSSSSSALTTSKAVVAMSADDDAATTTLFWEWRGHDIFTEVRGARRECTGGNYDHDDVKKRRKPLIILLHGFGASTAYWRETMSALRGEGYDVHALDLLGQGRSSKPVCSGGNSPPSSTPTTPPGGIVMGKSMNATVEYSINLWASMVDDYARYHKMGDVVLMGNSLGSLVALSAATGEFINDSTTTTTMDDDGVILHAYLARNNNSAGERRSRVKGLCLINCAVGLNSRNVVKNPNLNRLQRAAFDRLFDVINFLLFDNRILLQYALDNVLTRELLGDVLRSLYTCSPDRVNGELVDSFYYPAKLGGEGAVEAIRQFYTNDAGLTPMEYHRKYLDKLNSLPLHLIWGLEDSITPINGDVGLFYCDRVANNRGGNGRTTIDIVKSGHMPFDDNPIETHEAMLRWLEKKVL</sequence>
<gene>
    <name evidence="3" type="ORF">ACHAXA_002820</name>
</gene>
<evidence type="ECO:0000256" key="1">
    <source>
        <dbReference type="SAM" id="MobiDB-lite"/>
    </source>
</evidence>
<feature type="region of interest" description="Disordered" evidence="1">
    <location>
        <begin position="108"/>
        <end position="129"/>
    </location>
</feature>
<dbReference type="PANTHER" id="PTHR46438">
    <property type="entry name" value="ALPHA/BETA-HYDROLASES SUPERFAMILY PROTEIN"/>
    <property type="match status" value="1"/>
</dbReference>
<name>A0ABD3RZN0_9STRA</name>
<dbReference type="PANTHER" id="PTHR46438:SF2">
    <property type="entry name" value="ALPHA_BETA-HYDROLASES SUPERFAMILY PROTEIN"/>
    <property type="match status" value="1"/>
</dbReference>